<comment type="subunit">
    <text evidence="6">NDH-1 is composed of 14 different subunits. Subunits NuoA, H, J, K, L, M, N constitute the membrane sector of the complex.</text>
</comment>
<comment type="catalytic activity">
    <reaction evidence="6">
        <text>a quinone + NADH + 5 H(+)(in) = a quinol + NAD(+) + 4 H(+)(out)</text>
        <dbReference type="Rhea" id="RHEA:57888"/>
        <dbReference type="ChEBI" id="CHEBI:15378"/>
        <dbReference type="ChEBI" id="CHEBI:24646"/>
        <dbReference type="ChEBI" id="CHEBI:57540"/>
        <dbReference type="ChEBI" id="CHEBI:57945"/>
        <dbReference type="ChEBI" id="CHEBI:132124"/>
    </reaction>
</comment>
<dbReference type="GO" id="GO:0048038">
    <property type="term" value="F:quinone binding"/>
    <property type="evidence" value="ECO:0007669"/>
    <property type="project" value="UniProtKB-KW"/>
</dbReference>
<dbReference type="EMBL" id="CP001275">
    <property type="protein sequence ID" value="ACM04664.1"/>
    <property type="molecule type" value="Genomic_DNA"/>
</dbReference>
<sequence length="220" mass="24171">MGPSPGRQRQAIERARRCASVRTFPAAGGRSGWATGSRSAMPGCGWTARRCAAGSPSERPDSDRSRRRTMVLQDIRGFLVTLRHFFQRPVTIQYPEEKREPAPRFRGLPALRSDPETGEALCVACGLCARICPTSCLEMHVVPSEEGDRELGEFILRAGRCMFCGLCAQVCPVDAITMSGEYEQSVLDREGLIYVKTELAAIGSQRPSWWEADGGMGSEQ</sequence>
<feature type="binding site" evidence="6">
    <location>
        <position position="122"/>
    </location>
    <ligand>
        <name>[4Fe-4S] cluster</name>
        <dbReference type="ChEBI" id="CHEBI:49883"/>
        <label>1</label>
    </ligand>
</feature>
<dbReference type="GO" id="GO:0050136">
    <property type="term" value="F:NADH dehydrogenase (quinone) (non-electrogenic) activity"/>
    <property type="evidence" value="ECO:0007669"/>
    <property type="project" value="UniProtKB-UniRule"/>
</dbReference>
<comment type="function">
    <text evidence="6">NDH-1 shuttles electrons from NADH, via FMN and iron-sulfur (Fe-S) centers, to quinones in the respiratory chain. The immediate electron acceptor for the enzyme in this species is believed to be ubiquinone. Couples the redox reaction to proton translocation (for every two electrons transferred, four hydrogen ions are translocated across the cytoplasmic membrane), and thus conserves the redox energy in a proton gradient.</text>
</comment>
<dbReference type="PROSITE" id="PS51379">
    <property type="entry name" value="4FE4S_FER_2"/>
    <property type="match status" value="2"/>
</dbReference>
<comment type="subcellular location">
    <subcellularLocation>
        <location evidence="6">Cell membrane</location>
        <topology evidence="6">Peripheral membrane protein</topology>
    </subcellularLocation>
</comment>
<evidence type="ECO:0000256" key="6">
    <source>
        <dbReference type="HAMAP-Rule" id="MF_01351"/>
    </source>
</evidence>
<protein>
    <recommendedName>
        <fullName evidence="6">NADH-quinone oxidoreductase subunit I</fullName>
        <ecNumber evidence="6">7.1.1.-</ecNumber>
    </recommendedName>
    <alternativeName>
        <fullName evidence="6">NADH dehydrogenase I subunit I</fullName>
    </alternativeName>
    <alternativeName>
        <fullName evidence="6">NDH-1 subunit I</fullName>
    </alternativeName>
</protein>
<organism evidence="8 9">
    <name type="scientific">Thermomicrobium roseum (strain ATCC 27502 / DSM 5159 / P-2)</name>
    <dbReference type="NCBI Taxonomy" id="309801"/>
    <lineage>
        <taxon>Bacteria</taxon>
        <taxon>Pseudomonadati</taxon>
        <taxon>Thermomicrobiota</taxon>
        <taxon>Thermomicrobia</taxon>
        <taxon>Thermomicrobiales</taxon>
        <taxon>Thermomicrobiaceae</taxon>
        <taxon>Thermomicrobium</taxon>
    </lineage>
</organism>
<keyword evidence="6" id="KW-1278">Translocase</keyword>
<keyword evidence="6" id="KW-0472">Membrane</keyword>
<keyword evidence="6" id="KW-1003">Cell membrane</keyword>
<evidence type="ECO:0000256" key="5">
    <source>
        <dbReference type="ARBA" id="ARBA00023014"/>
    </source>
</evidence>
<evidence type="ECO:0000313" key="9">
    <source>
        <dbReference type="Proteomes" id="UP000000447"/>
    </source>
</evidence>
<dbReference type="Pfam" id="PF12838">
    <property type="entry name" value="Fer4_7"/>
    <property type="match status" value="1"/>
</dbReference>
<dbReference type="AlphaFoldDB" id="B9KZK0"/>
<feature type="binding site" evidence="6">
    <location>
        <position position="164"/>
    </location>
    <ligand>
        <name>[4Fe-4S] cluster</name>
        <dbReference type="ChEBI" id="CHEBI:49883"/>
        <label>2</label>
    </ligand>
</feature>
<comment type="similarity">
    <text evidence="6">Belongs to the complex I 23 kDa subunit family.</text>
</comment>
<dbReference type="HAMAP" id="MF_01351">
    <property type="entry name" value="NDH1_NuoI"/>
    <property type="match status" value="1"/>
</dbReference>
<dbReference type="eggNOG" id="COG1143">
    <property type="taxonomic scope" value="Bacteria"/>
</dbReference>
<keyword evidence="2 6" id="KW-0479">Metal-binding</keyword>
<dbReference type="Gene3D" id="3.30.70.3270">
    <property type="match status" value="1"/>
</dbReference>
<evidence type="ECO:0000313" key="8">
    <source>
        <dbReference type="EMBL" id="ACM04664.1"/>
    </source>
</evidence>
<proteinExistence type="inferred from homology"/>
<dbReference type="GO" id="GO:0051539">
    <property type="term" value="F:4 iron, 4 sulfur cluster binding"/>
    <property type="evidence" value="ECO:0007669"/>
    <property type="project" value="UniProtKB-KW"/>
</dbReference>
<dbReference type="EC" id="7.1.1.-" evidence="6"/>
<dbReference type="PANTHER" id="PTHR10849">
    <property type="entry name" value="NADH DEHYDROGENASE UBIQUINONE IRON-SULFUR PROTEIN 8, MITOCHONDRIAL"/>
    <property type="match status" value="1"/>
</dbReference>
<dbReference type="GO" id="GO:0005886">
    <property type="term" value="C:plasma membrane"/>
    <property type="evidence" value="ECO:0007669"/>
    <property type="project" value="UniProtKB-SubCell"/>
</dbReference>
<feature type="binding site" evidence="6">
    <location>
        <position position="167"/>
    </location>
    <ligand>
        <name>[4Fe-4S] cluster</name>
        <dbReference type="ChEBI" id="CHEBI:49883"/>
        <label>2</label>
    </ligand>
</feature>
<dbReference type="InterPro" id="IPR010226">
    <property type="entry name" value="NADH_quinone_OxRdtase_chainI"/>
</dbReference>
<gene>
    <name evidence="6" type="primary">nuoI</name>
    <name evidence="8" type="ordered locus">trd_1470</name>
</gene>
<dbReference type="NCBIfam" id="TIGR01971">
    <property type="entry name" value="NuoI"/>
    <property type="match status" value="1"/>
</dbReference>
<reference evidence="8 9" key="1">
    <citation type="journal article" date="2009" name="PLoS ONE">
        <title>Complete genome sequence of the aerobic CO-oxidizing thermophile Thermomicrobium roseum.</title>
        <authorList>
            <person name="Wu D."/>
            <person name="Raymond J."/>
            <person name="Wu M."/>
            <person name="Chatterji S."/>
            <person name="Ren Q."/>
            <person name="Graham J.E."/>
            <person name="Bryant D.A."/>
            <person name="Robb F."/>
            <person name="Colman A."/>
            <person name="Tallon L.J."/>
            <person name="Badger J.H."/>
            <person name="Madupu R."/>
            <person name="Ward N.L."/>
            <person name="Eisen J.A."/>
        </authorList>
    </citation>
    <scope>NUCLEOTIDE SEQUENCE [LARGE SCALE GENOMIC DNA]</scope>
    <source>
        <strain evidence="9">ATCC 27502 / DSM 5159 / P-2</strain>
    </source>
</reference>
<dbReference type="PROSITE" id="PS00198">
    <property type="entry name" value="4FE4S_FER_1"/>
    <property type="match status" value="1"/>
</dbReference>
<feature type="binding site" evidence="6">
    <location>
        <position position="132"/>
    </location>
    <ligand>
        <name>[4Fe-4S] cluster</name>
        <dbReference type="ChEBI" id="CHEBI:49883"/>
        <label>2</label>
    </ligand>
</feature>
<keyword evidence="8" id="KW-0560">Oxidoreductase</keyword>
<feature type="domain" description="4Fe-4S ferredoxin-type" evidence="7">
    <location>
        <begin position="113"/>
        <end position="142"/>
    </location>
</feature>
<evidence type="ECO:0000256" key="1">
    <source>
        <dbReference type="ARBA" id="ARBA00022485"/>
    </source>
</evidence>
<evidence type="ECO:0000256" key="2">
    <source>
        <dbReference type="ARBA" id="ARBA00022723"/>
    </source>
</evidence>
<evidence type="ECO:0000256" key="4">
    <source>
        <dbReference type="ARBA" id="ARBA00023004"/>
    </source>
</evidence>
<dbReference type="Proteomes" id="UP000000447">
    <property type="component" value="Chromosome"/>
</dbReference>
<dbReference type="STRING" id="309801.trd_1470"/>
<dbReference type="GO" id="GO:0005506">
    <property type="term" value="F:iron ion binding"/>
    <property type="evidence" value="ECO:0007669"/>
    <property type="project" value="UniProtKB-UniRule"/>
</dbReference>
<feature type="binding site" evidence="6">
    <location>
        <position position="125"/>
    </location>
    <ligand>
        <name>[4Fe-4S] cluster</name>
        <dbReference type="ChEBI" id="CHEBI:49883"/>
        <label>1</label>
    </ligand>
</feature>
<dbReference type="KEGG" id="tro:trd_1470"/>
<keyword evidence="3" id="KW-0677">Repeat</keyword>
<accession>B9KZK0</accession>
<dbReference type="SUPFAM" id="SSF54862">
    <property type="entry name" value="4Fe-4S ferredoxins"/>
    <property type="match status" value="1"/>
</dbReference>
<keyword evidence="6" id="KW-0874">Quinone</keyword>
<evidence type="ECO:0000256" key="3">
    <source>
        <dbReference type="ARBA" id="ARBA00022737"/>
    </source>
</evidence>
<keyword evidence="9" id="KW-1185">Reference proteome</keyword>
<feature type="binding site" evidence="6">
    <location>
        <position position="161"/>
    </location>
    <ligand>
        <name>[4Fe-4S] cluster</name>
        <dbReference type="ChEBI" id="CHEBI:49883"/>
        <label>2</label>
    </ligand>
</feature>
<dbReference type="HOGENOM" id="CLU_1255465_0_0_0"/>
<dbReference type="InterPro" id="IPR017900">
    <property type="entry name" value="4Fe4S_Fe_S_CS"/>
</dbReference>
<comment type="cofactor">
    <cofactor evidence="6">
        <name>[4Fe-4S] cluster</name>
        <dbReference type="ChEBI" id="CHEBI:49883"/>
    </cofactor>
    <text evidence="6">Binds 2 [4Fe-4S] clusters per subunit.</text>
</comment>
<keyword evidence="5 6" id="KW-0411">Iron-sulfur</keyword>
<feature type="binding site" evidence="6">
    <location>
        <position position="128"/>
    </location>
    <ligand>
        <name>[4Fe-4S] cluster</name>
        <dbReference type="ChEBI" id="CHEBI:49883"/>
        <label>1</label>
    </ligand>
</feature>
<keyword evidence="4 6" id="KW-0408">Iron</keyword>
<evidence type="ECO:0000259" key="7">
    <source>
        <dbReference type="PROSITE" id="PS51379"/>
    </source>
</evidence>
<name>B9KZK0_THERP</name>
<feature type="binding site" evidence="6">
    <location>
        <position position="171"/>
    </location>
    <ligand>
        <name>[4Fe-4S] cluster</name>
        <dbReference type="ChEBI" id="CHEBI:49883"/>
        <label>1</label>
    </ligand>
</feature>
<keyword evidence="6" id="KW-0830">Ubiquinone</keyword>
<keyword evidence="6" id="KW-0520">NAD</keyword>
<keyword evidence="1 6" id="KW-0004">4Fe-4S</keyword>
<feature type="domain" description="4Fe-4S ferredoxin-type" evidence="7">
    <location>
        <begin position="152"/>
        <end position="181"/>
    </location>
</feature>
<dbReference type="InterPro" id="IPR017896">
    <property type="entry name" value="4Fe4S_Fe-S-bd"/>
</dbReference>